<evidence type="ECO:0000256" key="2">
    <source>
        <dbReference type="ARBA" id="ARBA00004477"/>
    </source>
</evidence>
<feature type="compositionally biased region" description="Pro residues" evidence="12">
    <location>
        <begin position="213"/>
        <end position="231"/>
    </location>
</feature>
<dbReference type="GO" id="GO:0000981">
    <property type="term" value="F:DNA-binding transcription factor activity, RNA polymerase II-specific"/>
    <property type="evidence" value="ECO:0007669"/>
    <property type="project" value="TreeGrafter"/>
</dbReference>
<dbReference type="GO" id="GO:0005634">
    <property type="term" value="C:nucleus"/>
    <property type="evidence" value="ECO:0007669"/>
    <property type="project" value="UniProtKB-SubCell"/>
</dbReference>
<keyword evidence="11" id="KW-0175">Coiled coil</keyword>
<organism evidence="14 15">
    <name type="scientific">Drosophila lebanonensis</name>
    <name type="common">Fruit fly</name>
    <name type="synonym">Scaptodrosophila lebanonensis</name>
    <dbReference type="NCBI Taxonomy" id="7225"/>
    <lineage>
        <taxon>Eukaryota</taxon>
        <taxon>Metazoa</taxon>
        <taxon>Ecdysozoa</taxon>
        <taxon>Arthropoda</taxon>
        <taxon>Hexapoda</taxon>
        <taxon>Insecta</taxon>
        <taxon>Pterygota</taxon>
        <taxon>Neoptera</taxon>
        <taxon>Endopterygota</taxon>
        <taxon>Diptera</taxon>
        <taxon>Brachycera</taxon>
        <taxon>Muscomorpha</taxon>
        <taxon>Ephydroidea</taxon>
        <taxon>Drosophilidae</taxon>
        <taxon>Scaptodrosophila</taxon>
    </lineage>
</organism>
<dbReference type="InterPro" id="IPR036638">
    <property type="entry name" value="HLH_DNA-bd_sf"/>
</dbReference>
<keyword evidence="7" id="KW-0238">DNA-binding</keyword>
<reference evidence="15" key="1">
    <citation type="submission" date="2025-08" db="UniProtKB">
        <authorList>
            <consortium name="RefSeq"/>
        </authorList>
    </citation>
    <scope>IDENTIFICATION</scope>
    <source>
        <strain evidence="15">11010-0011.00</strain>
        <tissue evidence="15">Whole body</tissue>
    </source>
</reference>
<dbReference type="GeneID" id="115623195"/>
<feature type="compositionally biased region" description="Low complexity" evidence="12">
    <location>
        <begin position="844"/>
        <end position="855"/>
    </location>
</feature>
<evidence type="ECO:0000256" key="8">
    <source>
        <dbReference type="ARBA" id="ARBA00023136"/>
    </source>
</evidence>
<evidence type="ECO:0000313" key="14">
    <source>
        <dbReference type="Proteomes" id="UP000504634"/>
    </source>
</evidence>
<comment type="subcellular location">
    <subcellularLocation>
        <location evidence="2">Endoplasmic reticulum membrane</location>
        <topology evidence="2">Multi-pass membrane protein</topology>
    </subcellularLocation>
    <subcellularLocation>
        <location evidence="1">Nucleus</location>
    </subcellularLocation>
</comment>
<evidence type="ECO:0000256" key="1">
    <source>
        <dbReference type="ARBA" id="ARBA00004123"/>
    </source>
</evidence>
<accession>A0A6J2TDT2</accession>
<dbReference type="PROSITE" id="PS50888">
    <property type="entry name" value="BHLH"/>
    <property type="match status" value="1"/>
</dbReference>
<keyword evidence="14" id="KW-1185">Reference proteome</keyword>
<dbReference type="RefSeq" id="XP_030373278.1">
    <property type="nucleotide sequence ID" value="XM_030517418.1"/>
</dbReference>
<evidence type="ECO:0000256" key="7">
    <source>
        <dbReference type="ARBA" id="ARBA00023125"/>
    </source>
</evidence>
<dbReference type="FunFam" id="4.10.280.10:FF:000098">
    <property type="entry name" value="Sterol regulatory element-binding protein"/>
    <property type="match status" value="1"/>
</dbReference>
<feature type="region of interest" description="Disordered" evidence="12">
    <location>
        <begin position="844"/>
        <end position="867"/>
    </location>
</feature>
<evidence type="ECO:0000259" key="13">
    <source>
        <dbReference type="PROSITE" id="PS50888"/>
    </source>
</evidence>
<keyword evidence="3" id="KW-0812">Transmembrane</keyword>
<dbReference type="PANTHER" id="PTHR46062">
    <property type="entry name" value="STEROL REGULATORY ELEMENT-BINDING PROTEIN"/>
    <property type="match status" value="1"/>
</dbReference>
<gene>
    <name evidence="15" type="primary">LOC115623195</name>
</gene>
<keyword evidence="5" id="KW-1133">Transmembrane helix</keyword>
<feature type="coiled-coil region" evidence="11">
    <location>
        <begin position="385"/>
        <end position="412"/>
    </location>
</feature>
<dbReference type="GO" id="GO:0005789">
    <property type="term" value="C:endoplasmic reticulum membrane"/>
    <property type="evidence" value="ECO:0007669"/>
    <property type="project" value="UniProtKB-SubCell"/>
</dbReference>
<feature type="domain" description="BHLH" evidence="13">
    <location>
        <begin position="345"/>
        <end position="395"/>
    </location>
</feature>
<keyword evidence="4" id="KW-0256">Endoplasmic reticulum</keyword>
<dbReference type="SUPFAM" id="SSF47459">
    <property type="entry name" value="HLH, helix-loop-helix DNA-binding domain"/>
    <property type="match status" value="1"/>
</dbReference>
<keyword evidence="6" id="KW-0805">Transcription regulation</keyword>
<dbReference type="SMART" id="SM00353">
    <property type="entry name" value="HLH"/>
    <property type="match status" value="1"/>
</dbReference>
<name>A0A6J2TDT2_DROLE</name>
<protein>
    <submittedName>
        <fullName evidence="15">Sterol regulatory element-binding protein 1</fullName>
    </submittedName>
</protein>
<dbReference type="CTD" id="40155"/>
<evidence type="ECO:0000256" key="10">
    <source>
        <dbReference type="ARBA" id="ARBA00023242"/>
    </source>
</evidence>
<evidence type="ECO:0000256" key="6">
    <source>
        <dbReference type="ARBA" id="ARBA00023015"/>
    </source>
</evidence>
<dbReference type="GO" id="GO:0046983">
    <property type="term" value="F:protein dimerization activity"/>
    <property type="evidence" value="ECO:0007669"/>
    <property type="project" value="InterPro"/>
</dbReference>
<feature type="region of interest" description="Disordered" evidence="12">
    <location>
        <begin position="430"/>
        <end position="490"/>
    </location>
</feature>
<evidence type="ECO:0000256" key="4">
    <source>
        <dbReference type="ARBA" id="ARBA00022824"/>
    </source>
</evidence>
<proteinExistence type="predicted"/>
<dbReference type="OrthoDB" id="2133190at2759"/>
<keyword evidence="9" id="KW-0804">Transcription</keyword>
<evidence type="ECO:0000256" key="3">
    <source>
        <dbReference type="ARBA" id="ARBA00022692"/>
    </source>
</evidence>
<dbReference type="Proteomes" id="UP000504634">
    <property type="component" value="Unplaced"/>
</dbReference>
<evidence type="ECO:0000313" key="15">
    <source>
        <dbReference type="RefSeq" id="XP_030373278.1"/>
    </source>
</evidence>
<evidence type="ECO:0000256" key="11">
    <source>
        <dbReference type="SAM" id="Coils"/>
    </source>
</evidence>
<dbReference type="InterPro" id="IPR011598">
    <property type="entry name" value="bHLH_dom"/>
</dbReference>
<dbReference type="GO" id="GO:0000978">
    <property type="term" value="F:RNA polymerase II cis-regulatory region sequence-specific DNA binding"/>
    <property type="evidence" value="ECO:0007669"/>
    <property type="project" value="TreeGrafter"/>
</dbReference>
<dbReference type="PANTHER" id="PTHR46062:SF1">
    <property type="entry name" value="LP12374P"/>
    <property type="match status" value="1"/>
</dbReference>
<keyword evidence="10" id="KW-0539">Nucleus</keyword>
<keyword evidence="8" id="KW-0472">Membrane</keyword>
<dbReference type="Gene3D" id="4.10.280.10">
    <property type="entry name" value="Helix-loop-helix DNA-binding domain"/>
    <property type="match status" value="1"/>
</dbReference>
<sequence>MDIDPSSLDMDLISSAMGDDMDLFKEEDALNIIKDMVSSDMLDNFLNEMDLNQAQYNDDMLQMNESPPLLECTMDMHQQQSPPMSPQQQVQQKHPLIKNEQAAHHASQPLIKEEPLQLLHNNNSPMHGSMHSPIFKTDPLIASNFNLYSGEQQGQLLKPQPTTTIHHHMDGNRLLQHTPNAAPATILYTPTGTNPFAYQVTGTAAAQTSPSSSPSPPLAEQPAQTTPPPTPVQKTHQAQRIPHYPKKIHTIPATLQYTPPQTQPFIIQSNPATTLMYTTSATTVNGATILTAAPIPVVLDTAAAAAPVGKAPISSSKTIEAAAPAANVNANKVPINRVQPKVKEVKRSAHNAIERRYRTSINDKITELKNLVVGEAAKLNKSAVLRKSIDKIRDLQRQNYELKGELQRLQGELMARDGSKVKDLLQLSSTSNVSGKKRRQQSLASDVDGGGSAVYGLTPPRSDISDPSLSPVHSDISMPPSPYGGSTASCSSKDETVVAVPSSMRGMATHSRLALCMFMFAVLAVNPFKSLLQRSSYDKYETVDELSGQRRILSYETDAEGGWQQTSSSLLLWLLNIFLMLGCMVKLLVYGDPLLGAETHGSYANAETYFAQGQATQAYASYLNCLQLYGISLPSTRFENFMLTAWQFLRFLFHRLWVGRVLSRKAGGLFCSAMQRKRALASARELALIFNRLNQLHLTGNRKDGQGTMLTLYACNMAEVAHTLLTPREIMSIYMTAALRMKKSSPKWLQLCARYYMSRARQECAKARGSEQTQDLCWAFSSYGYRYCSTHIFAYEHVTPGNIEEDFFTKLQNPCDPTSHVVKQYREHLLYRAIQCLVGAGHKPSSAKSSSSATNGGNGGESEQTQHSGTIVSNVLKYTSLLRDTLHNDERDTNVGWWASILEIAVHWLLGEDTLAEQLYDNIKHLPPQLQQCSDNMPKALHAVLRAKMILLMNNGNTLDKRLKQSINSICAESSTQLQESLTINRITNAKGIKLLFQLLTCDWLLETRTALWELEHMSVEDDGYYQVPGDVLEEFQIDLNSLRSIVENIPNAHSRIYLYEAVCRLMAGASPCHTQQLLDRSLRSRYAHSSIFCGSKDRRHPNFEGGERERAAAMYVACKYLPAALLSSPGERAGMLAEAAKTLEKVGDKRKLKECYQLMKSLGSGGCTVKA</sequence>
<dbReference type="CDD" id="cd11394">
    <property type="entry name" value="bHLHzip_SREBP"/>
    <property type="match status" value="1"/>
</dbReference>
<feature type="region of interest" description="Disordered" evidence="12">
    <location>
        <begin position="203"/>
        <end position="237"/>
    </location>
</feature>
<dbReference type="Pfam" id="PF00010">
    <property type="entry name" value="HLH"/>
    <property type="match status" value="1"/>
</dbReference>
<dbReference type="AlphaFoldDB" id="A0A6J2TDT2"/>
<evidence type="ECO:0000256" key="9">
    <source>
        <dbReference type="ARBA" id="ARBA00023163"/>
    </source>
</evidence>
<evidence type="ECO:0000256" key="5">
    <source>
        <dbReference type="ARBA" id="ARBA00022989"/>
    </source>
</evidence>
<evidence type="ECO:0000256" key="12">
    <source>
        <dbReference type="SAM" id="MobiDB-lite"/>
    </source>
</evidence>